<dbReference type="EMBL" id="CP118718">
    <property type="protein sequence ID" value="WEA44416.1"/>
    <property type="molecule type" value="Genomic_DNA"/>
</dbReference>
<evidence type="ECO:0000256" key="2">
    <source>
        <dbReference type="ARBA" id="ARBA00007362"/>
    </source>
</evidence>
<feature type="transmembrane region" description="Helical" evidence="12">
    <location>
        <begin position="94"/>
        <end position="112"/>
    </location>
</feature>
<evidence type="ECO:0000256" key="6">
    <source>
        <dbReference type="ARBA" id="ARBA00022556"/>
    </source>
</evidence>
<dbReference type="GO" id="GO:0005886">
    <property type="term" value="C:plasma membrane"/>
    <property type="evidence" value="ECO:0007669"/>
    <property type="project" value="UniProtKB-SubCell"/>
</dbReference>
<dbReference type="RefSeq" id="WP_260620716.1">
    <property type="nucleotide sequence ID" value="NZ_CP118718.1"/>
</dbReference>
<comment type="subcellular location">
    <subcellularLocation>
        <location evidence="1">Cell membrane</location>
        <topology evidence="1">Multi-pass membrane protein</topology>
    </subcellularLocation>
</comment>
<evidence type="ECO:0000259" key="13">
    <source>
        <dbReference type="Pfam" id="PF00892"/>
    </source>
</evidence>
<proteinExistence type="inferred from homology"/>
<keyword evidence="11 12" id="KW-0472">Membrane</keyword>
<dbReference type="Gene3D" id="1.10.3730.20">
    <property type="match status" value="1"/>
</dbReference>
<feature type="transmembrane region" description="Helical" evidence="12">
    <location>
        <begin position="68"/>
        <end position="88"/>
    </location>
</feature>
<name>A0ABD7WWD5_PRIAR</name>
<feature type="transmembrane region" description="Helical" evidence="12">
    <location>
        <begin position="38"/>
        <end position="61"/>
    </location>
</feature>
<evidence type="ECO:0000256" key="8">
    <source>
        <dbReference type="ARBA" id="ARBA00022985"/>
    </source>
</evidence>
<keyword evidence="8" id="KW-0448">Lipopolysaccharide biosynthesis</keyword>
<accession>A0ABD7WWD5</accession>
<evidence type="ECO:0000256" key="7">
    <source>
        <dbReference type="ARBA" id="ARBA00022692"/>
    </source>
</evidence>
<dbReference type="PANTHER" id="PTHR30561:SF9">
    <property type="entry name" value="4-AMINO-4-DEOXY-L-ARABINOSE-PHOSPHOUNDECAPRENOL FLIPPASE SUBUNIT ARNF-RELATED"/>
    <property type="match status" value="1"/>
</dbReference>
<dbReference type="Pfam" id="PF00892">
    <property type="entry name" value="EamA"/>
    <property type="match status" value="1"/>
</dbReference>
<evidence type="ECO:0000256" key="5">
    <source>
        <dbReference type="ARBA" id="ARBA00022519"/>
    </source>
</evidence>
<dbReference type="AlphaFoldDB" id="A0ABD7WWD5"/>
<dbReference type="GO" id="GO:0022857">
    <property type="term" value="F:transmembrane transporter activity"/>
    <property type="evidence" value="ECO:0007669"/>
    <property type="project" value="UniProtKB-ARBA"/>
</dbReference>
<dbReference type="InterPro" id="IPR000390">
    <property type="entry name" value="Small_drug/metabolite_transptr"/>
</dbReference>
<gene>
    <name evidence="14" type="ORF">PWO00_27000</name>
</gene>
<reference evidence="14 15" key="1">
    <citation type="submission" date="2023-02" db="EMBL/GenBank/DDBJ databases">
        <title>Complete genome sequence of Priestia aryabhattai G5MAi6, a methanol-tolerant strain isolated from tap water in Hong Kong.</title>
        <authorList>
            <person name="Leung K.M."/>
            <person name="Lai G.K.K."/>
            <person name="Griffin S.D.J."/>
        </authorList>
    </citation>
    <scope>NUCLEOTIDE SEQUENCE [LARGE SCALE GENOMIC DNA]</scope>
    <source>
        <strain evidence="14 15">G5MAi6</strain>
    </source>
</reference>
<keyword evidence="5" id="KW-0997">Cell inner membrane</keyword>
<protein>
    <submittedName>
        <fullName evidence="14">EamA family transporter</fullName>
    </submittedName>
</protein>
<keyword evidence="9 12" id="KW-1133">Transmembrane helix</keyword>
<evidence type="ECO:0000256" key="11">
    <source>
        <dbReference type="ARBA" id="ARBA00023136"/>
    </source>
</evidence>
<evidence type="ECO:0000256" key="9">
    <source>
        <dbReference type="ARBA" id="ARBA00022989"/>
    </source>
</evidence>
<evidence type="ECO:0000256" key="10">
    <source>
        <dbReference type="ARBA" id="ARBA00023098"/>
    </source>
</evidence>
<feature type="transmembrane region" description="Helical" evidence="12">
    <location>
        <begin position="12"/>
        <end position="32"/>
    </location>
</feature>
<keyword evidence="10" id="KW-0443">Lipid metabolism</keyword>
<dbReference type="InterPro" id="IPR000620">
    <property type="entry name" value="EamA_dom"/>
</dbReference>
<dbReference type="InterPro" id="IPR037185">
    <property type="entry name" value="EmrE-like"/>
</dbReference>
<evidence type="ECO:0000313" key="15">
    <source>
        <dbReference type="Proteomes" id="UP001220217"/>
    </source>
</evidence>
<keyword evidence="6" id="KW-0441">Lipid A biosynthesis</keyword>
<keyword evidence="4" id="KW-0444">Lipid biosynthesis</keyword>
<organism evidence="14 15">
    <name type="scientific">Priestia aryabhattai</name>
    <name type="common">Bacillus aryabhattai</name>
    <dbReference type="NCBI Taxonomy" id="412384"/>
    <lineage>
        <taxon>Bacteria</taxon>
        <taxon>Bacillati</taxon>
        <taxon>Bacillota</taxon>
        <taxon>Bacilli</taxon>
        <taxon>Bacillales</taxon>
        <taxon>Bacillaceae</taxon>
        <taxon>Priestia</taxon>
    </lineage>
</organism>
<evidence type="ECO:0000256" key="3">
    <source>
        <dbReference type="ARBA" id="ARBA00022475"/>
    </source>
</evidence>
<dbReference type="Proteomes" id="UP001220217">
    <property type="component" value="Chromosome"/>
</dbReference>
<feature type="domain" description="EamA" evidence="13">
    <location>
        <begin position="19"/>
        <end position="110"/>
    </location>
</feature>
<dbReference type="GO" id="GO:0009103">
    <property type="term" value="P:lipopolysaccharide biosynthetic process"/>
    <property type="evidence" value="ECO:0007669"/>
    <property type="project" value="UniProtKB-KW"/>
</dbReference>
<keyword evidence="3" id="KW-1003">Cell membrane</keyword>
<sequence length="115" mass="12561">MRILTSNNYNKKLGISLIVIAALFTAIGQLLWKLSNGNININLILGCLLYGFGAIFMIIAFKFERVSLLHPFLSLGYVISIVLGFLLLSEEISIPKLLGTLLIIIGVILVGGKDE</sequence>
<keyword evidence="7 12" id="KW-0812">Transmembrane</keyword>
<dbReference type="PANTHER" id="PTHR30561">
    <property type="entry name" value="SMR FAMILY PROTON-DEPENDENT DRUG EFFLUX TRANSPORTER SUGE"/>
    <property type="match status" value="1"/>
</dbReference>
<evidence type="ECO:0000313" key="14">
    <source>
        <dbReference type="EMBL" id="WEA44416.1"/>
    </source>
</evidence>
<evidence type="ECO:0000256" key="1">
    <source>
        <dbReference type="ARBA" id="ARBA00004651"/>
    </source>
</evidence>
<evidence type="ECO:0000256" key="4">
    <source>
        <dbReference type="ARBA" id="ARBA00022516"/>
    </source>
</evidence>
<dbReference type="SUPFAM" id="SSF103481">
    <property type="entry name" value="Multidrug resistance efflux transporter EmrE"/>
    <property type="match status" value="1"/>
</dbReference>
<comment type="similarity">
    <text evidence="2">Belongs to the EamA transporter family.</text>
</comment>
<evidence type="ECO:0000256" key="12">
    <source>
        <dbReference type="SAM" id="Phobius"/>
    </source>
</evidence>